<organism evidence="2 3">
    <name type="scientific">Ophiocordyceps polyrhachis-furcata BCC 54312</name>
    <dbReference type="NCBI Taxonomy" id="1330021"/>
    <lineage>
        <taxon>Eukaryota</taxon>
        <taxon>Fungi</taxon>
        <taxon>Dikarya</taxon>
        <taxon>Ascomycota</taxon>
        <taxon>Pezizomycotina</taxon>
        <taxon>Sordariomycetes</taxon>
        <taxon>Hypocreomycetidae</taxon>
        <taxon>Hypocreales</taxon>
        <taxon>Ophiocordycipitaceae</taxon>
        <taxon>Ophiocordyceps</taxon>
    </lineage>
</organism>
<keyword evidence="3" id="KW-1185">Reference proteome</keyword>
<evidence type="ECO:0000313" key="3">
    <source>
        <dbReference type="Proteomes" id="UP000253664"/>
    </source>
</evidence>
<feature type="signal peptide" evidence="1">
    <location>
        <begin position="1"/>
        <end position="16"/>
    </location>
</feature>
<comment type="caution">
    <text evidence="2">The sequence shown here is derived from an EMBL/GenBank/DDBJ whole genome shotgun (WGS) entry which is preliminary data.</text>
</comment>
<proteinExistence type="predicted"/>
<keyword evidence="1" id="KW-0732">Signal</keyword>
<feature type="chain" id="PRO_5016685718" evidence="1">
    <location>
        <begin position="17"/>
        <end position="147"/>
    </location>
</feature>
<protein>
    <submittedName>
        <fullName evidence="2">Uncharacterized protein</fullName>
    </submittedName>
</protein>
<reference evidence="2 3" key="1">
    <citation type="journal article" date="2015" name="BMC Genomics">
        <title>Insights from the genome of Ophiocordyceps polyrhachis-furcata to pathogenicity and host specificity in insect fungi.</title>
        <authorList>
            <person name="Wichadakul D."/>
            <person name="Kobmoo N."/>
            <person name="Ingsriswang S."/>
            <person name="Tangphatsornruang S."/>
            <person name="Chantasingh D."/>
            <person name="Luangsa-ard J.J."/>
            <person name="Eurwilaichitr L."/>
        </authorList>
    </citation>
    <scope>NUCLEOTIDE SEQUENCE [LARGE SCALE GENOMIC DNA]</scope>
    <source>
        <strain evidence="2 3">BCC 54312</strain>
    </source>
</reference>
<dbReference type="Proteomes" id="UP000253664">
    <property type="component" value="Unassembled WGS sequence"/>
</dbReference>
<gene>
    <name evidence="2" type="ORF">L249_2823</name>
</gene>
<name>A0A367LPJ6_9HYPO</name>
<sequence>MRPSTLLAVFATSAVAETVVPMLCHNTISSDVFVGIVLAGGDRVDWISDGAWALNTRSLDGFKCMVDGRNIRDYDFGGEVARRHELQLLCRKWYQNDWTGFIRSVKVRVGGGKRPEVIDEDNTDVGINFFTGRIRRYCMVSKLVSVA</sequence>
<dbReference type="EMBL" id="LKCN02000001">
    <property type="protein sequence ID" value="RCI16307.1"/>
    <property type="molecule type" value="Genomic_DNA"/>
</dbReference>
<dbReference type="AlphaFoldDB" id="A0A367LPJ6"/>
<evidence type="ECO:0000256" key="1">
    <source>
        <dbReference type="SAM" id="SignalP"/>
    </source>
</evidence>
<evidence type="ECO:0000313" key="2">
    <source>
        <dbReference type="EMBL" id="RCI16307.1"/>
    </source>
</evidence>
<dbReference type="OrthoDB" id="4920868at2759"/>
<accession>A0A367LPJ6</accession>